<gene>
    <name evidence="1" type="ORF">HF882_01200</name>
</gene>
<comment type="caution">
    <text evidence="1">The sequence shown here is derived from an EMBL/GenBank/DDBJ whole genome shotgun (WGS) entry which is preliminary data.</text>
</comment>
<reference evidence="1 2" key="1">
    <citation type="submission" date="2020-04" db="EMBL/GenBank/DDBJ databases">
        <authorList>
            <person name="Hitch T.C.A."/>
            <person name="Wylensek D."/>
            <person name="Clavel T."/>
        </authorList>
    </citation>
    <scope>NUCLEOTIDE SEQUENCE [LARGE SCALE GENOMIC DNA]</scope>
    <source>
        <strain evidence="1 2">COR2-253-APC-1A</strain>
    </source>
</reference>
<evidence type="ECO:0000313" key="2">
    <source>
        <dbReference type="Proteomes" id="UP000576225"/>
    </source>
</evidence>
<evidence type="ECO:0000313" key="1">
    <source>
        <dbReference type="EMBL" id="NMD85194.1"/>
    </source>
</evidence>
<name>A0A848AMP0_9BACT</name>
<accession>A0A848AMP0</accession>
<proteinExistence type="predicted"/>
<dbReference type="Proteomes" id="UP000576225">
    <property type="component" value="Unassembled WGS sequence"/>
</dbReference>
<organism evidence="1 2">
    <name type="scientific">Victivallis vadensis</name>
    <dbReference type="NCBI Taxonomy" id="172901"/>
    <lineage>
        <taxon>Bacteria</taxon>
        <taxon>Pseudomonadati</taxon>
        <taxon>Lentisphaerota</taxon>
        <taxon>Lentisphaeria</taxon>
        <taxon>Victivallales</taxon>
        <taxon>Victivallaceae</taxon>
        <taxon>Victivallis</taxon>
    </lineage>
</organism>
<dbReference type="AlphaFoldDB" id="A0A848AMP0"/>
<sequence>MAKVLFYATTRQLFNAHAIKDENALYFLTDTGEIYKGSTRFSFPVKQVSDFPATGESGVIYVSAAGEAKIWAGTSYIALGGNMVDNFVSAAVRHEVTAEEAGTGIYTGMTAGDLGILFTLNAGDQLFVRLTDLVDTYTADNTAAKGVAVTVDGYKISAEVNVSAEADNQLVLKEDGVYSAPLEWQIIGQDEGGN</sequence>
<protein>
    <submittedName>
        <fullName evidence="1">Uncharacterized protein</fullName>
    </submittedName>
</protein>
<dbReference type="RefSeq" id="WP_168961273.1">
    <property type="nucleotide sequence ID" value="NZ_CALXNT010000088.1"/>
</dbReference>
<dbReference type="EMBL" id="JABAEW010000002">
    <property type="protein sequence ID" value="NMD85194.1"/>
    <property type="molecule type" value="Genomic_DNA"/>
</dbReference>